<dbReference type="PANTHER" id="PTHR43861:SF5">
    <property type="entry name" value="BLL5978 PROTEIN"/>
    <property type="match status" value="1"/>
</dbReference>
<protein>
    <submittedName>
        <fullName evidence="1">Uncharacterized protein</fullName>
    </submittedName>
</protein>
<dbReference type="EMBL" id="CADCSZ010000076">
    <property type="protein sequence ID" value="CAA9232113.1"/>
    <property type="molecule type" value="Genomic_DNA"/>
</dbReference>
<dbReference type="PANTHER" id="PTHR43861">
    <property type="entry name" value="TRANS-ACONITATE 2-METHYLTRANSFERASE-RELATED"/>
    <property type="match status" value="1"/>
</dbReference>
<evidence type="ECO:0000313" key="1">
    <source>
        <dbReference type="EMBL" id="CAA9232113.1"/>
    </source>
</evidence>
<proteinExistence type="predicted"/>
<dbReference type="CDD" id="cd02440">
    <property type="entry name" value="AdoMet_MTases"/>
    <property type="match status" value="1"/>
</dbReference>
<accession>A0A6J4HVD8</accession>
<dbReference type="Pfam" id="PF13489">
    <property type="entry name" value="Methyltransf_23"/>
    <property type="match status" value="1"/>
</dbReference>
<organism evidence="1">
    <name type="scientific">uncultured Acidimicrobiales bacterium</name>
    <dbReference type="NCBI Taxonomy" id="310071"/>
    <lineage>
        <taxon>Bacteria</taxon>
        <taxon>Bacillati</taxon>
        <taxon>Actinomycetota</taxon>
        <taxon>Acidimicrobiia</taxon>
        <taxon>Acidimicrobiales</taxon>
        <taxon>environmental samples</taxon>
    </lineage>
</organism>
<dbReference type="InterPro" id="IPR029063">
    <property type="entry name" value="SAM-dependent_MTases_sf"/>
</dbReference>
<sequence length="308" mass="33157">MADGVLGELTARACPVCGSTDDSQVFADQQLDTATLDRFAFASRKRPELMRLRLVCCPRCDLVYASPAPAADVLAEAYRNAAFDSRTEARLAARTYIEALQSLLASLHDRDGALDIGTGDGAFLGELIDAGFTAVKGIEPSTEPVAAAEPRVADLIEHDVFRPDVRPAASLSLVTCFQTIEHVPDPAVLVGDAAKLLKPGGVLALVCHDRRALVNRLLGLRSPIIDLEHQQLFSPESVTRLLEGAGLVDVGRRTIRNRYSLAYWARLLPLPPRAALVAERALARTGAGHRTLSLPVGNLLAWGRRSRG</sequence>
<gene>
    <name evidence="1" type="ORF">AVDCRST_MAG76-1371</name>
</gene>
<dbReference type="AlphaFoldDB" id="A0A6J4HVD8"/>
<dbReference type="SUPFAM" id="SSF53335">
    <property type="entry name" value="S-adenosyl-L-methionine-dependent methyltransferases"/>
    <property type="match status" value="1"/>
</dbReference>
<dbReference type="Gene3D" id="3.40.50.150">
    <property type="entry name" value="Vaccinia Virus protein VP39"/>
    <property type="match status" value="1"/>
</dbReference>
<name>A0A6J4HVD8_9ACTN</name>
<reference evidence="1" key="1">
    <citation type="submission" date="2020-02" db="EMBL/GenBank/DDBJ databases">
        <authorList>
            <person name="Meier V. D."/>
        </authorList>
    </citation>
    <scope>NUCLEOTIDE SEQUENCE</scope>
    <source>
        <strain evidence="1">AVDCRST_MAG76</strain>
    </source>
</reference>